<accession>A0A2M9BCZ8</accession>
<keyword evidence="1" id="KW-0812">Transmembrane</keyword>
<dbReference type="InterPro" id="IPR019692">
    <property type="entry name" value="CFP-6_PH"/>
</dbReference>
<dbReference type="Proteomes" id="UP000230842">
    <property type="component" value="Unassembled WGS sequence"/>
</dbReference>
<keyword evidence="1" id="KW-0472">Membrane</keyword>
<reference evidence="3 4" key="1">
    <citation type="submission" date="2017-11" db="EMBL/GenBank/DDBJ databases">
        <title>Genomic Encyclopedia of Archaeal and Bacterial Type Strains, Phase II (KMG-II): From Individual Species to Whole Genera.</title>
        <authorList>
            <person name="Goeker M."/>
        </authorList>
    </citation>
    <scope>NUCLEOTIDE SEQUENCE [LARGE SCALE GENOMIC DNA]</scope>
    <source>
        <strain evidence="3 4">DSM 27763</strain>
    </source>
</reference>
<dbReference type="EMBL" id="PGEZ01000001">
    <property type="protein sequence ID" value="PJJ55827.1"/>
    <property type="molecule type" value="Genomic_DNA"/>
</dbReference>
<keyword evidence="4" id="KW-1185">Reference proteome</keyword>
<feature type="domain" description="Low molecular weight protein antigen 6 PH" evidence="2">
    <location>
        <begin position="66"/>
        <end position="131"/>
    </location>
</feature>
<evidence type="ECO:0000256" key="1">
    <source>
        <dbReference type="SAM" id="Phobius"/>
    </source>
</evidence>
<evidence type="ECO:0000313" key="4">
    <source>
        <dbReference type="Proteomes" id="UP000230842"/>
    </source>
</evidence>
<gene>
    <name evidence="3" type="ORF">CLV56_0026</name>
</gene>
<evidence type="ECO:0000313" key="3">
    <source>
        <dbReference type="EMBL" id="PJJ55827.1"/>
    </source>
</evidence>
<sequence length="151" mass="16351">MSDRRVYRPVGPRVVAIVAGACLVALFVAVAATLPPEVRAAFTPLQTGTLLLFLGVFLAVLWGIARSRVVVDDDGVHVTNGYRTHHLAWADILDVAYPDGAPWPTLATRDDRRVMMLGLPSSDGTQAREAVWYLRERLLAGGDEGPDDGET</sequence>
<keyword evidence="1" id="KW-1133">Transmembrane helix</keyword>
<feature type="transmembrane region" description="Helical" evidence="1">
    <location>
        <begin position="47"/>
        <end position="65"/>
    </location>
</feature>
<evidence type="ECO:0000259" key="2">
    <source>
        <dbReference type="Pfam" id="PF10756"/>
    </source>
</evidence>
<protein>
    <submittedName>
        <fullName evidence="3">PH (Pleckstrin Homology) domain-containing protein</fullName>
    </submittedName>
</protein>
<dbReference type="Pfam" id="PF10756">
    <property type="entry name" value="bPH_6"/>
    <property type="match status" value="1"/>
</dbReference>
<proteinExistence type="predicted"/>
<organism evidence="3 4">
    <name type="scientific">Mumia flava</name>
    <dbReference type="NCBI Taxonomy" id="1348852"/>
    <lineage>
        <taxon>Bacteria</taxon>
        <taxon>Bacillati</taxon>
        <taxon>Actinomycetota</taxon>
        <taxon>Actinomycetes</taxon>
        <taxon>Propionibacteriales</taxon>
        <taxon>Nocardioidaceae</taxon>
        <taxon>Mumia</taxon>
    </lineage>
</organism>
<name>A0A2M9BCZ8_9ACTN</name>
<comment type="caution">
    <text evidence="3">The sequence shown here is derived from an EMBL/GenBank/DDBJ whole genome shotgun (WGS) entry which is preliminary data.</text>
</comment>
<dbReference type="AlphaFoldDB" id="A0A2M9BCZ8"/>